<name>A0A6J4NGK5_9CHLR</name>
<feature type="compositionally biased region" description="Polar residues" evidence="1">
    <location>
        <begin position="1"/>
        <end position="10"/>
    </location>
</feature>
<protein>
    <submittedName>
        <fullName evidence="2">Mobile element protein</fullName>
    </submittedName>
</protein>
<reference evidence="2" key="1">
    <citation type="submission" date="2020-02" db="EMBL/GenBank/DDBJ databases">
        <authorList>
            <person name="Meier V. D."/>
        </authorList>
    </citation>
    <scope>NUCLEOTIDE SEQUENCE</scope>
    <source>
        <strain evidence="2">AVDCRST_MAG93</strain>
    </source>
</reference>
<organism evidence="2">
    <name type="scientific">uncultured Chloroflexia bacterium</name>
    <dbReference type="NCBI Taxonomy" id="1672391"/>
    <lineage>
        <taxon>Bacteria</taxon>
        <taxon>Bacillati</taxon>
        <taxon>Chloroflexota</taxon>
        <taxon>Chloroflexia</taxon>
        <taxon>environmental samples</taxon>
    </lineage>
</organism>
<accession>A0A6J4NGK5</accession>
<evidence type="ECO:0000313" key="2">
    <source>
        <dbReference type="EMBL" id="CAA9387490.1"/>
    </source>
</evidence>
<gene>
    <name evidence="2" type="ORF">AVDCRST_MAG93-9542</name>
</gene>
<dbReference type="EMBL" id="CADCTR010003205">
    <property type="protein sequence ID" value="CAA9387490.1"/>
    <property type="molecule type" value="Genomic_DNA"/>
</dbReference>
<evidence type="ECO:0000256" key="1">
    <source>
        <dbReference type="SAM" id="MobiDB-lite"/>
    </source>
</evidence>
<feature type="non-terminal residue" evidence="2">
    <location>
        <position position="1"/>
    </location>
</feature>
<dbReference type="AlphaFoldDB" id="A0A6J4NGK5"/>
<feature type="region of interest" description="Disordered" evidence="1">
    <location>
        <begin position="1"/>
        <end position="48"/>
    </location>
</feature>
<proteinExistence type="predicted"/>
<sequence length="48" mass="4898">AASSRTSGQNAGWAGHEDRREGRGPHLRLVRQPAAGSPSGPHQGAVGL</sequence>
<feature type="non-terminal residue" evidence="2">
    <location>
        <position position="48"/>
    </location>
</feature>
<feature type="compositionally biased region" description="Basic and acidic residues" evidence="1">
    <location>
        <begin position="15"/>
        <end position="24"/>
    </location>
</feature>